<evidence type="ECO:0000256" key="1">
    <source>
        <dbReference type="SAM" id="Phobius"/>
    </source>
</evidence>
<keyword evidence="1" id="KW-0812">Transmembrane</keyword>
<sequence>MAPMDEHPLRYQLVNELHARPSPLLSAPCTVVYVAFKEPKDAANRDLSADVDHLAELARRHGAPAPDPQSSHYAARAGRYDLRWEQHTEFVTYAGFFPGLPATPFDPATGAIFPEEWQARAPGLRVASVMVQVALLPENAAEIQPLLDEWFVGDSLAAFWVLDESAVVAGDFRIDPAGWMRFAVFVRPGVGDGRIGRIVQRLLEIETYRAMSMLGLEQARGLNAQMNALEPQLSGLVADMSGAAENGNPERTAEQTLNDLLTVSSALERLAMRSTFRLGATAAYEAIVTDRINVLRETRFTGRQTLTEFMMRRYDPAMRTVKSAKERLRSMIERAARAGELLRTRVDVYRSAQNQQIMTRMDRRADLQLRLQHTVEGLSVVAISYYAVGLLGYMLGPPAEAIGIEKAVLTALLVPVVVLCVWLGMRRIRRRLHDHDQE</sequence>
<reference evidence="3" key="1">
    <citation type="journal article" date="2019" name="Int. J. Syst. Evol. Microbiol.">
        <title>The Global Catalogue of Microorganisms (GCM) 10K type strain sequencing project: providing services to taxonomists for standard genome sequencing and annotation.</title>
        <authorList>
            <consortium name="The Broad Institute Genomics Platform"/>
            <consortium name="The Broad Institute Genome Sequencing Center for Infectious Disease"/>
            <person name="Wu L."/>
            <person name="Ma J."/>
        </authorList>
    </citation>
    <scope>NUCLEOTIDE SEQUENCE [LARGE SCALE GENOMIC DNA]</scope>
    <source>
        <strain evidence="3">CCUG 56029</strain>
    </source>
</reference>
<comment type="caution">
    <text evidence="2">The sequence shown here is derived from an EMBL/GenBank/DDBJ whole genome shotgun (WGS) entry which is preliminary data.</text>
</comment>
<protein>
    <submittedName>
        <fullName evidence="2">DUF3422 family protein</fullName>
    </submittedName>
</protein>
<keyword evidence="1" id="KW-1133">Transmembrane helix</keyword>
<organism evidence="2 3">
    <name type="scientific">Paracoccus pacificus</name>
    <dbReference type="NCBI Taxonomy" id="1463598"/>
    <lineage>
        <taxon>Bacteria</taxon>
        <taxon>Pseudomonadati</taxon>
        <taxon>Pseudomonadota</taxon>
        <taxon>Alphaproteobacteria</taxon>
        <taxon>Rhodobacterales</taxon>
        <taxon>Paracoccaceae</taxon>
        <taxon>Paracoccus</taxon>
    </lineage>
</organism>
<dbReference type="InterPro" id="IPR021830">
    <property type="entry name" value="DUF3422"/>
</dbReference>
<dbReference type="Proteomes" id="UP001597213">
    <property type="component" value="Unassembled WGS sequence"/>
</dbReference>
<feature type="transmembrane region" description="Helical" evidence="1">
    <location>
        <begin position="407"/>
        <end position="425"/>
    </location>
</feature>
<accession>A0ABW4R4I1</accession>
<keyword evidence="3" id="KW-1185">Reference proteome</keyword>
<evidence type="ECO:0000313" key="2">
    <source>
        <dbReference type="EMBL" id="MFD1881136.1"/>
    </source>
</evidence>
<name>A0ABW4R4I1_9RHOB</name>
<dbReference type="EMBL" id="JBHUEN010000013">
    <property type="protein sequence ID" value="MFD1881136.1"/>
    <property type="molecule type" value="Genomic_DNA"/>
</dbReference>
<gene>
    <name evidence="2" type="ORF">ACFSCT_05330</name>
</gene>
<dbReference type="RefSeq" id="WP_379140722.1">
    <property type="nucleotide sequence ID" value="NZ_JBHUEN010000013.1"/>
</dbReference>
<evidence type="ECO:0000313" key="3">
    <source>
        <dbReference type="Proteomes" id="UP001597213"/>
    </source>
</evidence>
<dbReference type="Pfam" id="PF11902">
    <property type="entry name" value="DUF3422"/>
    <property type="match status" value="1"/>
</dbReference>
<proteinExistence type="predicted"/>
<keyword evidence="1" id="KW-0472">Membrane</keyword>